<dbReference type="EMBL" id="CT573213">
    <property type="protein sequence ID" value="CAJ60926.1"/>
    <property type="molecule type" value="Genomic_DNA"/>
</dbReference>
<proteinExistence type="inferred from homology"/>
<evidence type="ECO:0000313" key="9">
    <source>
        <dbReference type="Proteomes" id="UP000000657"/>
    </source>
</evidence>
<feature type="transmembrane region" description="Helical" evidence="6">
    <location>
        <begin position="48"/>
        <end position="71"/>
    </location>
</feature>
<keyword evidence="9" id="KW-1185">Reference proteome</keyword>
<dbReference type="PROSITE" id="PS51012">
    <property type="entry name" value="ABC_TM2"/>
    <property type="match status" value="1"/>
</dbReference>
<keyword evidence="5" id="KW-0046">Antibiotic resistance</keyword>
<evidence type="ECO:0000256" key="6">
    <source>
        <dbReference type="RuleBase" id="RU361157"/>
    </source>
</evidence>
<dbReference type="GO" id="GO:0043190">
    <property type="term" value="C:ATP-binding cassette (ABC) transporter complex"/>
    <property type="evidence" value="ECO:0007669"/>
    <property type="project" value="InterPro"/>
</dbReference>
<dbReference type="KEGG" id="fal:FRAAL2277"/>
<dbReference type="InterPro" id="IPR047817">
    <property type="entry name" value="ABC2_TM_bact-type"/>
</dbReference>
<evidence type="ECO:0000256" key="2">
    <source>
        <dbReference type="ARBA" id="ARBA00022692"/>
    </source>
</evidence>
<dbReference type="InterPro" id="IPR000412">
    <property type="entry name" value="ABC_2_transport"/>
</dbReference>
<feature type="domain" description="ABC transmembrane type-2" evidence="7">
    <location>
        <begin position="47"/>
        <end position="276"/>
    </location>
</feature>
<accession>Q0RNG2</accession>
<evidence type="ECO:0000256" key="4">
    <source>
        <dbReference type="ARBA" id="ARBA00023136"/>
    </source>
</evidence>
<dbReference type="Pfam" id="PF01061">
    <property type="entry name" value="ABC2_membrane"/>
    <property type="match status" value="1"/>
</dbReference>
<dbReference type="STRING" id="326424.FRAAL2277"/>
<dbReference type="eggNOG" id="COG0842">
    <property type="taxonomic scope" value="Bacteria"/>
</dbReference>
<keyword evidence="6" id="KW-1003">Cell membrane</keyword>
<dbReference type="PANTHER" id="PTHR43229:SF2">
    <property type="entry name" value="NODULATION PROTEIN J"/>
    <property type="match status" value="1"/>
</dbReference>
<dbReference type="InterPro" id="IPR013525">
    <property type="entry name" value="ABC2_TM"/>
</dbReference>
<feature type="transmembrane region" description="Helical" evidence="6">
    <location>
        <begin position="198"/>
        <end position="222"/>
    </location>
</feature>
<feature type="transmembrane region" description="Helical" evidence="6">
    <location>
        <begin position="251"/>
        <end position="272"/>
    </location>
</feature>
<feature type="transmembrane region" description="Helical" evidence="6">
    <location>
        <begin position="162"/>
        <end position="186"/>
    </location>
</feature>
<dbReference type="InterPro" id="IPR051784">
    <property type="entry name" value="Nod_factor_ABC_transporter"/>
</dbReference>
<comment type="subcellular location">
    <subcellularLocation>
        <location evidence="6">Cell membrane</location>
        <topology evidence="6">Multi-pass membrane protein</topology>
    </subcellularLocation>
    <subcellularLocation>
        <location evidence="1">Membrane</location>
        <topology evidence="1">Multi-pass membrane protein</topology>
    </subcellularLocation>
</comment>
<dbReference type="PIRSF" id="PIRSF006648">
    <property type="entry name" value="DrrB"/>
    <property type="match status" value="1"/>
</dbReference>
<dbReference type="GO" id="GO:0140359">
    <property type="term" value="F:ABC-type transporter activity"/>
    <property type="evidence" value="ECO:0007669"/>
    <property type="project" value="InterPro"/>
</dbReference>
<comment type="similarity">
    <text evidence="6">Belongs to the ABC-2 integral membrane protein family.</text>
</comment>
<feature type="transmembrane region" description="Helical" evidence="6">
    <location>
        <begin position="83"/>
        <end position="104"/>
    </location>
</feature>
<evidence type="ECO:0000256" key="3">
    <source>
        <dbReference type="ARBA" id="ARBA00022989"/>
    </source>
</evidence>
<dbReference type="OrthoDB" id="670210at2"/>
<dbReference type="RefSeq" id="WP_011603443.1">
    <property type="nucleotide sequence ID" value="NC_008278.1"/>
</dbReference>
<evidence type="ECO:0000313" key="8">
    <source>
        <dbReference type="EMBL" id="CAJ60926.1"/>
    </source>
</evidence>
<organism evidence="8 9">
    <name type="scientific">Frankia alni (strain DSM 45986 / CECT 9034 / ACN14a)</name>
    <dbReference type="NCBI Taxonomy" id="326424"/>
    <lineage>
        <taxon>Bacteria</taxon>
        <taxon>Bacillati</taxon>
        <taxon>Actinomycetota</taxon>
        <taxon>Actinomycetes</taxon>
        <taxon>Frankiales</taxon>
        <taxon>Frankiaceae</taxon>
        <taxon>Frankia</taxon>
    </lineage>
</organism>
<dbReference type="AlphaFoldDB" id="Q0RNG2"/>
<feature type="transmembrane region" description="Helical" evidence="6">
    <location>
        <begin position="138"/>
        <end position="156"/>
    </location>
</feature>
<evidence type="ECO:0000259" key="7">
    <source>
        <dbReference type="PROSITE" id="PS51012"/>
    </source>
</evidence>
<reference evidence="8 9" key="1">
    <citation type="journal article" date="2007" name="Genome Res.">
        <title>Genome characteristics of facultatively symbiotic Frankia sp. strains reflect host range and host plant biogeography.</title>
        <authorList>
            <person name="Normand P."/>
            <person name="Lapierre P."/>
            <person name="Tisa L.S."/>
            <person name="Gogarten J.P."/>
            <person name="Alloisio N."/>
            <person name="Bagnarol E."/>
            <person name="Bassi C.A."/>
            <person name="Berry A.M."/>
            <person name="Bickhart D.M."/>
            <person name="Choisne N."/>
            <person name="Couloux A."/>
            <person name="Cournoyer B."/>
            <person name="Cruveiller S."/>
            <person name="Daubin V."/>
            <person name="Demange N."/>
            <person name="Francino M.P."/>
            <person name="Goltsman E."/>
            <person name="Huang Y."/>
            <person name="Kopp O.R."/>
            <person name="Labarre L."/>
            <person name="Lapidus A."/>
            <person name="Lavire C."/>
            <person name="Marechal J."/>
            <person name="Martinez M."/>
            <person name="Mastronunzio J.E."/>
            <person name="Mullin B.C."/>
            <person name="Niemann J."/>
            <person name="Pujic P."/>
            <person name="Rawnsley T."/>
            <person name="Rouy Z."/>
            <person name="Schenowitz C."/>
            <person name="Sellstedt A."/>
            <person name="Tavares F."/>
            <person name="Tomkins J.P."/>
            <person name="Vallenet D."/>
            <person name="Valverde C."/>
            <person name="Wall L.G."/>
            <person name="Wang Y."/>
            <person name="Medigue C."/>
            <person name="Benson D.R."/>
        </authorList>
    </citation>
    <scope>NUCLEOTIDE SEQUENCE [LARGE SCALE GENOMIC DNA]</scope>
    <source>
        <strain evidence="9">DSM 45986 / CECT 9034 / ACN14a</strain>
    </source>
</reference>
<keyword evidence="6" id="KW-0813">Transport</keyword>
<keyword evidence="3 6" id="KW-1133">Transmembrane helix</keyword>
<gene>
    <name evidence="8" type="ordered locus">FRAAL2277</name>
</gene>
<name>Q0RNG2_FRAAA</name>
<evidence type="ECO:0000256" key="1">
    <source>
        <dbReference type="ARBA" id="ARBA00004141"/>
    </source>
</evidence>
<keyword evidence="4 6" id="KW-0472">Membrane</keyword>
<dbReference type="GO" id="GO:0046677">
    <property type="term" value="P:response to antibiotic"/>
    <property type="evidence" value="ECO:0007669"/>
    <property type="project" value="UniProtKB-KW"/>
</dbReference>
<dbReference type="Proteomes" id="UP000000657">
    <property type="component" value="Chromosome"/>
</dbReference>
<dbReference type="PANTHER" id="PTHR43229">
    <property type="entry name" value="NODULATION PROTEIN J"/>
    <property type="match status" value="1"/>
</dbReference>
<dbReference type="HOGENOM" id="CLU_039483_2_0_11"/>
<evidence type="ECO:0000256" key="5">
    <source>
        <dbReference type="ARBA" id="ARBA00023251"/>
    </source>
</evidence>
<keyword evidence="2 6" id="KW-0812">Transmembrane</keyword>
<sequence length="279" mass="29873">MTILDTGDPRAGSVELVPVRRGSLAWAVIDAWVMARRNLVQTWRIPELTVFATVQPVLFVLLFTYVFGGAINVGGGLDYVDYLMPGVFTQTVIFGAMVTGLGLAEDRQRGLMDRFRSLPMTRSALLTGRTLSDLLRNAFIIVVMLAVGLAVGFRFGDTTVPAVLAGFGLILLFSYAFCWLSAVIGLSVRSAEAAQSGGFVWIFPLVFASSAFAPVATMPGWLQAFARHQPVSVTIDAVRSLFLGGPVSSSLLQSLAWCLGLLAVFAPLAVGIHRRSASG</sequence>
<protein>
    <recommendedName>
        <fullName evidence="6">Transport permease protein</fullName>
    </recommendedName>
</protein>